<organism evidence="1 2">
    <name type="scientific">Anaerosporomusa subterranea</name>
    <dbReference type="NCBI Taxonomy" id="1794912"/>
    <lineage>
        <taxon>Bacteria</taxon>
        <taxon>Bacillati</taxon>
        <taxon>Bacillota</taxon>
        <taxon>Negativicutes</taxon>
        <taxon>Acetonemataceae</taxon>
        <taxon>Anaerosporomusa</taxon>
    </lineage>
</organism>
<gene>
    <name evidence="1" type="ORF">AXX12_02685</name>
</gene>
<dbReference type="InterPro" id="IPR015947">
    <property type="entry name" value="PUA-like_sf"/>
</dbReference>
<sequence>MKALTIMQPWASLIAVGVKQIENRPTSREMQQIRERRLMVNFETIGQNIGNLVDQKQKAYGDAISAVEGCIRVLYPAGIQPEQYRDLLLQVRILDKQCRIARGDMKAFGENPWGDVAGYGILGVGHGGIDNDLHHG</sequence>
<evidence type="ECO:0000313" key="2">
    <source>
        <dbReference type="Proteomes" id="UP000076268"/>
    </source>
</evidence>
<dbReference type="SUPFAM" id="SSF88697">
    <property type="entry name" value="PUA domain-like"/>
    <property type="match status" value="1"/>
</dbReference>
<name>A0A154BSS2_ANASB</name>
<comment type="caution">
    <text evidence="1">The sequence shown here is derived from an EMBL/GenBank/DDBJ whole genome shotgun (WGS) entry which is preliminary data.</text>
</comment>
<reference evidence="1 2" key="1">
    <citation type="submission" date="2016-02" db="EMBL/GenBank/DDBJ databases">
        <title>Anaerosporomusa subterraneum gen. nov., sp. nov., a spore-forming obligate anaerobe isolated from saprolite.</title>
        <authorList>
            <person name="Choi J.K."/>
            <person name="Shah M."/>
            <person name="Yee N."/>
        </authorList>
    </citation>
    <scope>NUCLEOTIDE SEQUENCE [LARGE SCALE GENOMIC DNA]</scope>
    <source>
        <strain evidence="1 2">RU4</strain>
    </source>
</reference>
<evidence type="ECO:0000313" key="1">
    <source>
        <dbReference type="EMBL" id="KYZ77064.1"/>
    </source>
</evidence>
<accession>A0A154BSS2</accession>
<dbReference type="Gene3D" id="2.30.130.30">
    <property type="entry name" value="Hypothetical protein"/>
    <property type="match status" value="1"/>
</dbReference>
<dbReference type="OrthoDB" id="5522901at2"/>
<dbReference type="Proteomes" id="UP000076268">
    <property type="component" value="Unassembled WGS sequence"/>
</dbReference>
<protein>
    <submittedName>
        <fullName evidence="1">Uncharacterized protein</fullName>
    </submittedName>
</protein>
<dbReference type="RefSeq" id="WP_066238702.1">
    <property type="nucleotide sequence ID" value="NZ_LSGP01000013.1"/>
</dbReference>
<proteinExistence type="predicted"/>
<dbReference type="EMBL" id="LSGP01000013">
    <property type="protein sequence ID" value="KYZ77064.1"/>
    <property type="molecule type" value="Genomic_DNA"/>
</dbReference>
<keyword evidence="2" id="KW-1185">Reference proteome</keyword>
<dbReference type="AlphaFoldDB" id="A0A154BSS2"/>